<evidence type="ECO:0000256" key="2">
    <source>
        <dbReference type="ARBA" id="ARBA00023043"/>
    </source>
</evidence>
<proteinExistence type="predicted"/>
<dbReference type="SMART" id="SM00248">
    <property type="entry name" value="ANK"/>
    <property type="match status" value="8"/>
</dbReference>
<evidence type="ECO:0000313" key="5">
    <source>
        <dbReference type="EMBL" id="ERF77249.1"/>
    </source>
</evidence>
<dbReference type="GeneID" id="19240765"/>
<evidence type="ECO:0000256" key="1">
    <source>
        <dbReference type="ARBA" id="ARBA00022737"/>
    </source>
</evidence>
<dbReference type="InterPro" id="IPR002110">
    <property type="entry name" value="Ankyrin_rpt"/>
</dbReference>
<dbReference type="PROSITE" id="PS50011">
    <property type="entry name" value="PROTEIN_KINASE_DOM"/>
    <property type="match status" value="1"/>
</dbReference>
<dbReference type="OMA" id="DINEFAM"/>
<dbReference type="eggNOG" id="KOG0194">
    <property type="taxonomic scope" value="Eukaryota"/>
</dbReference>
<dbReference type="PANTHER" id="PTHR24198:SF165">
    <property type="entry name" value="ANKYRIN REPEAT-CONTAINING PROTEIN-RELATED"/>
    <property type="match status" value="1"/>
</dbReference>
<dbReference type="Gene3D" id="1.25.40.20">
    <property type="entry name" value="Ankyrin repeat-containing domain"/>
    <property type="match status" value="4"/>
</dbReference>
<dbReference type="EMBL" id="KE720645">
    <property type="protein sequence ID" value="ERF77249.1"/>
    <property type="molecule type" value="Genomic_DNA"/>
</dbReference>
<dbReference type="InterPro" id="IPR011990">
    <property type="entry name" value="TPR-like_helical_dom_sf"/>
</dbReference>
<dbReference type="InterPro" id="IPR000719">
    <property type="entry name" value="Prot_kinase_dom"/>
</dbReference>
<keyword evidence="2 3" id="KW-0040">ANK repeat</keyword>
<dbReference type="PROSITE" id="PS00108">
    <property type="entry name" value="PROTEIN_KINASE_ST"/>
    <property type="match status" value="1"/>
</dbReference>
<dbReference type="PANTHER" id="PTHR24198">
    <property type="entry name" value="ANKYRIN REPEAT AND PROTEIN KINASE DOMAIN-CONTAINING PROTEIN"/>
    <property type="match status" value="1"/>
</dbReference>
<evidence type="ECO:0000256" key="3">
    <source>
        <dbReference type="PROSITE-ProRule" id="PRU00023"/>
    </source>
</evidence>
<dbReference type="AlphaFoldDB" id="U1I532"/>
<dbReference type="HOGENOM" id="CLU_002918_0_0_1"/>
<keyword evidence="6" id="KW-1185">Reference proteome</keyword>
<reference evidence="6" key="1">
    <citation type="journal article" date="2014" name="BMC Genomics">
        <title>Genome characteristics reveal the impact of lichenization on lichen-forming fungus Endocarpon pusillum Hedwig (Verrucariales, Ascomycota).</title>
        <authorList>
            <person name="Wang Y.-Y."/>
            <person name="Liu B."/>
            <person name="Zhang X.-Y."/>
            <person name="Zhou Q.-M."/>
            <person name="Zhang T."/>
            <person name="Li H."/>
            <person name="Yu Y.-F."/>
            <person name="Zhang X.-L."/>
            <person name="Hao X.-Y."/>
            <person name="Wang M."/>
            <person name="Wang L."/>
            <person name="Wei J.-C."/>
        </authorList>
    </citation>
    <scope>NUCLEOTIDE SEQUENCE [LARGE SCALE GENOMIC DNA]</scope>
    <source>
        <strain evidence="6">Z07020 / HMAS-L-300199</strain>
    </source>
</reference>
<accession>U1I532</accession>
<dbReference type="InterPro" id="IPR008271">
    <property type="entry name" value="Ser/Thr_kinase_AS"/>
</dbReference>
<dbReference type="SUPFAM" id="SSF48403">
    <property type="entry name" value="Ankyrin repeat"/>
    <property type="match status" value="2"/>
</dbReference>
<evidence type="ECO:0000259" key="4">
    <source>
        <dbReference type="PROSITE" id="PS50011"/>
    </source>
</evidence>
<organism evidence="5 6">
    <name type="scientific">Endocarpon pusillum (strain Z07020 / HMAS-L-300199)</name>
    <name type="common">Lichen-forming fungus</name>
    <dbReference type="NCBI Taxonomy" id="1263415"/>
    <lineage>
        <taxon>Eukaryota</taxon>
        <taxon>Fungi</taxon>
        <taxon>Dikarya</taxon>
        <taxon>Ascomycota</taxon>
        <taxon>Pezizomycotina</taxon>
        <taxon>Eurotiomycetes</taxon>
        <taxon>Chaetothyriomycetidae</taxon>
        <taxon>Verrucariales</taxon>
        <taxon>Verrucariaceae</taxon>
        <taxon>Endocarpon</taxon>
    </lineage>
</organism>
<dbReference type="GO" id="GO:0005524">
    <property type="term" value="F:ATP binding"/>
    <property type="evidence" value="ECO:0007669"/>
    <property type="project" value="InterPro"/>
</dbReference>
<dbReference type="eggNOG" id="KOG4177">
    <property type="taxonomic scope" value="Eukaryota"/>
</dbReference>
<evidence type="ECO:0000313" key="6">
    <source>
        <dbReference type="Proteomes" id="UP000019373"/>
    </source>
</evidence>
<feature type="repeat" description="ANK" evidence="3">
    <location>
        <begin position="1063"/>
        <end position="1095"/>
    </location>
</feature>
<dbReference type="InterPro" id="IPR011009">
    <property type="entry name" value="Kinase-like_dom_sf"/>
</dbReference>
<dbReference type="Pfam" id="PF00069">
    <property type="entry name" value="Pkinase"/>
    <property type="match status" value="1"/>
</dbReference>
<feature type="repeat" description="ANK" evidence="3">
    <location>
        <begin position="612"/>
        <end position="644"/>
    </location>
</feature>
<dbReference type="GO" id="GO:0004672">
    <property type="term" value="F:protein kinase activity"/>
    <property type="evidence" value="ECO:0007669"/>
    <property type="project" value="InterPro"/>
</dbReference>
<dbReference type="SUPFAM" id="SSF56112">
    <property type="entry name" value="Protein kinase-like (PK-like)"/>
    <property type="match status" value="1"/>
</dbReference>
<feature type="domain" description="Protein kinase" evidence="4">
    <location>
        <begin position="1"/>
        <end position="286"/>
    </location>
</feature>
<dbReference type="PROSITE" id="PS50297">
    <property type="entry name" value="ANK_REP_REGION"/>
    <property type="match status" value="2"/>
</dbReference>
<sequence length="1226" mass="137027">MSSFWKDSLRFSQGSPPLAEGVNPTRPRGRCTNFLEFLAVMFSDAEGRKIGMHPVMTSSSPTFSDVSMGVVYHDTGSPTCPRINPALVVEYAELGNLKSFQADGLGRDIVDKFDICHDIAEGLCCLHQCGVIHGDIKNTNILMCKHKTRNFVAKVSDFGFAISVHDENPRLVGHTFYLEAPEAKSPLQPKHLVQLDIYSYGLLLYTVMKNGTMFYDSIPVDGRSENVAKMKNSNLLPALLQANLLQTMDRDKCLLLLFCKVLAYCLRTNPADRFGNMRDVLDHLKWANPRDLDLSLHRNEDLYKVLRLPTSLYTESKDRILKAFNQQLDKYCEDTKLEMPLIEMLKDLYRRRMEREVEMIISKPTTSDATHYDICPNLDLTLWRFNIGLATYPQPPEKGVQAASKKIESPPTQILFVNQTMPDLSSHHDVLQKMSDAIKLFIVQELERLGVQDEDQGRAGIATYNLGYCYIAGIGVNEDIEVGIKKMEQAAKLGCERARKQLLRYYASEKVLDNLQQTNFALWSEDSLEERDKPALRMLATVAPDVHSHLRAQWALDRALVLDNASATTTVDRPLMTWRAQLLHFAASNDMPELLEQMLQAEPAIINAKNHYGQTPLIAACQSANLGIALYLLNNGSDVNARDEHGFTASHWLISFSHGEKQTIATSLGAENVDPNVYGLWPEALKEGPPNLHGGPAINGAPLHWAIACSDLAAVELLIGMGASASQLTQYRPTPLEYACRLSEASILLRLLEDAATKLAVAEYLPLQGSSGMIQINALFWVLCGTSQLARLIRHGRDFDKKTEQTIRCLIEAGCSCEGVLLAQSSKMSAPFATAFHHCNAEIMRAGLAHGFAPYIDTTFGKAASGGPAMSLALAHRDRKMFQYLLTAGASLTWRNLNKQPPLSMAAKETDDEWFAERLLEKGVELDDTEGPITAFWTAVYCGNLNMARFLWEKGAKRDSRNKLNGTTVLGQLVGFRTQNASERIRFILDLPDRDEGDGFEVLQSTDYNHDRISALHLACSPYASTAPFTEDPETEEGCRLVLSLLLRKFGAPEYVNSTLGPHHDVPLGLAVEIGNHHAVRLLLEAGADPNAQDEYSRTPLDKLYWRYCYPATLDVLVEVRDDKRKVAQRLAYVNRNTSEVLSLLTSYGAKANVFRFPSWHQSDPGYRSPDWVLARLQENAERPPVDHTTPMWGGMPISIPERPMQFEARRRLAEQQEAKNEKAQA</sequence>
<dbReference type="Gene3D" id="1.25.40.10">
    <property type="entry name" value="Tetratricopeptide repeat domain"/>
    <property type="match status" value="1"/>
</dbReference>
<dbReference type="Gene3D" id="1.10.510.10">
    <property type="entry name" value="Transferase(Phosphotransferase) domain 1"/>
    <property type="match status" value="1"/>
</dbReference>
<dbReference type="OrthoDB" id="626167at2759"/>
<dbReference type="Proteomes" id="UP000019373">
    <property type="component" value="Unassembled WGS sequence"/>
</dbReference>
<dbReference type="SMART" id="SM00220">
    <property type="entry name" value="S_TKc"/>
    <property type="match status" value="1"/>
</dbReference>
<dbReference type="InterPro" id="IPR036770">
    <property type="entry name" value="Ankyrin_rpt-contain_sf"/>
</dbReference>
<dbReference type="RefSeq" id="XP_007785459.1">
    <property type="nucleotide sequence ID" value="XM_007787269.1"/>
</dbReference>
<dbReference type="PROSITE" id="PS50088">
    <property type="entry name" value="ANK_REPEAT"/>
    <property type="match status" value="2"/>
</dbReference>
<dbReference type="Pfam" id="PF00023">
    <property type="entry name" value="Ank"/>
    <property type="match status" value="1"/>
</dbReference>
<protein>
    <recommendedName>
        <fullName evidence="4">Protein kinase domain-containing protein</fullName>
    </recommendedName>
</protein>
<keyword evidence="1" id="KW-0677">Repeat</keyword>
<dbReference type="Pfam" id="PF12796">
    <property type="entry name" value="Ank_2"/>
    <property type="match status" value="1"/>
</dbReference>
<name>U1I532_ENDPU</name>
<gene>
    <name evidence="5" type="ORF">EPUS_05818</name>
</gene>